<dbReference type="VEuPathDB" id="ToxoDB:CSUI_005953"/>
<accession>A0A2C6KVS3</accession>
<dbReference type="Proteomes" id="UP000221165">
    <property type="component" value="Unassembled WGS sequence"/>
</dbReference>
<organism evidence="1 2">
    <name type="scientific">Cystoisospora suis</name>
    <dbReference type="NCBI Taxonomy" id="483139"/>
    <lineage>
        <taxon>Eukaryota</taxon>
        <taxon>Sar</taxon>
        <taxon>Alveolata</taxon>
        <taxon>Apicomplexa</taxon>
        <taxon>Conoidasida</taxon>
        <taxon>Coccidia</taxon>
        <taxon>Eucoccidiorida</taxon>
        <taxon>Eimeriorina</taxon>
        <taxon>Sarcocystidae</taxon>
        <taxon>Cystoisospora</taxon>
    </lineage>
</organism>
<feature type="non-terminal residue" evidence="1">
    <location>
        <position position="1"/>
    </location>
</feature>
<dbReference type="EMBL" id="MIGC01002953">
    <property type="protein sequence ID" value="PHJ20214.1"/>
    <property type="molecule type" value="Genomic_DNA"/>
</dbReference>
<reference evidence="1 2" key="1">
    <citation type="journal article" date="2017" name="Int. J. Parasitol.">
        <title>The genome of the protozoan parasite Cystoisospora suis and a reverse vaccinology approach to identify vaccine candidates.</title>
        <authorList>
            <person name="Palmieri N."/>
            <person name="Shrestha A."/>
            <person name="Ruttkowski B."/>
            <person name="Beck T."/>
            <person name="Vogl C."/>
            <person name="Tomley F."/>
            <person name="Blake D.P."/>
            <person name="Joachim A."/>
        </authorList>
    </citation>
    <scope>NUCLEOTIDE SEQUENCE [LARGE SCALE GENOMIC DNA]</scope>
    <source>
        <strain evidence="1 2">Wien I</strain>
    </source>
</reference>
<evidence type="ECO:0000313" key="1">
    <source>
        <dbReference type="EMBL" id="PHJ20214.1"/>
    </source>
</evidence>
<dbReference type="AlphaFoldDB" id="A0A2C6KVS3"/>
<dbReference type="RefSeq" id="XP_067921905.1">
    <property type="nucleotide sequence ID" value="XM_068066118.1"/>
</dbReference>
<gene>
    <name evidence="1" type="ORF">CSUI_005953</name>
</gene>
<sequence>TNWWPPYLSGPLPEHSQFARALAASLLTRYPSLLGGARSRRHSFAA</sequence>
<protein>
    <submittedName>
        <fullName evidence="1">Uncharacterized protein</fullName>
    </submittedName>
</protein>
<name>A0A2C6KVS3_9APIC</name>
<comment type="caution">
    <text evidence="1">The sequence shown here is derived from an EMBL/GenBank/DDBJ whole genome shotgun (WGS) entry which is preliminary data.</text>
</comment>
<proteinExistence type="predicted"/>
<dbReference type="GeneID" id="94429329"/>
<evidence type="ECO:0000313" key="2">
    <source>
        <dbReference type="Proteomes" id="UP000221165"/>
    </source>
</evidence>
<keyword evidence="2" id="KW-1185">Reference proteome</keyword>